<comment type="caution">
    <text evidence="2">The sequence shown here is derived from an EMBL/GenBank/DDBJ whole genome shotgun (WGS) entry which is preliminary data.</text>
</comment>
<feature type="compositionally biased region" description="Polar residues" evidence="1">
    <location>
        <begin position="164"/>
        <end position="183"/>
    </location>
</feature>
<reference evidence="2" key="1">
    <citation type="submission" date="2021-06" db="EMBL/GenBank/DDBJ databases">
        <authorList>
            <person name="Kallberg Y."/>
            <person name="Tangrot J."/>
            <person name="Rosling A."/>
        </authorList>
    </citation>
    <scope>NUCLEOTIDE SEQUENCE</scope>
    <source>
        <strain evidence="2">BR232B</strain>
    </source>
</reference>
<dbReference type="EMBL" id="CAJVPI010000292">
    <property type="protein sequence ID" value="CAG8514410.1"/>
    <property type="molecule type" value="Genomic_DNA"/>
</dbReference>
<proteinExistence type="predicted"/>
<sequence length="430" mass="49090">MAAVHKPFVFPVTGNTLIRMCQDAYEEGHKSLTVVLRPRITIVVGDVDTTCKKPRAAVEENVTYDRSVRHTNPDKAVSRRAGSHRMYEDRRIGSDDEIGWGNVFNIRNINDKLNEVTEVTNDKEKIQAPLAALSERSSDTSEVDSDDDSGFVYKPSDERIRAYASSSKQAASFESAGSVTTGETTRKPSSVSPSRSSSFSQPQSQQSAFQSWQSFQSSTSSIYDDPDDVPVQQVSDLSISSFIKPREKEELEQLALFSVRNPSKEHRYRFRTTPTFSQMKVTLVLDYKRLEELKLGGGNRWYFGNMPTVSQKQQMSQNLKCAYRFANGYQYFIDNRLLNENEIITLVQANQRRFMPKIQLAIQVYDLFTELGDKAFDRASSMDLTFLGRYSLNQHRMILDYVKQYKVEERYKVDETDGIWVSESDSSGLW</sequence>
<protein>
    <submittedName>
        <fullName evidence="2">1357_t:CDS:1</fullName>
    </submittedName>
</protein>
<feature type="compositionally biased region" description="Low complexity" evidence="1">
    <location>
        <begin position="188"/>
        <end position="203"/>
    </location>
</feature>
<dbReference type="Proteomes" id="UP000789739">
    <property type="component" value="Unassembled WGS sequence"/>
</dbReference>
<evidence type="ECO:0000313" key="3">
    <source>
        <dbReference type="Proteomes" id="UP000789739"/>
    </source>
</evidence>
<keyword evidence="3" id="KW-1185">Reference proteome</keyword>
<accession>A0A9N9F6T1</accession>
<evidence type="ECO:0000313" key="2">
    <source>
        <dbReference type="EMBL" id="CAG8514410.1"/>
    </source>
</evidence>
<gene>
    <name evidence="2" type="ORF">PBRASI_LOCUS3287</name>
</gene>
<name>A0A9N9F6T1_9GLOM</name>
<dbReference type="AlphaFoldDB" id="A0A9N9F6T1"/>
<feature type="region of interest" description="Disordered" evidence="1">
    <location>
        <begin position="130"/>
        <end position="203"/>
    </location>
</feature>
<organism evidence="2 3">
    <name type="scientific">Paraglomus brasilianum</name>
    <dbReference type="NCBI Taxonomy" id="144538"/>
    <lineage>
        <taxon>Eukaryota</taxon>
        <taxon>Fungi</taxon>
        <taxon>Fungi incertae sedis</taxon>
        <taxon>Mucoromycota</taxon>
        <taxon>Glomeromycotina</taxon>
        <taxon>Glomeromycetes</taxon>
        <taxon>Paraglomerales</taxon>
        <taxon>Paraglomeraceae</taxon>
        <taxon>Paraglomus</taxon>
    </lineage>
</organism>
<evidence type="ECO:0000256" key="1">
    <source>
        <dbReference type="SAM" id="MobiDB-lite"/>
    </source>
</evidence>